<dbReference type="OrthoDB" id="7605542at2"/>
<keyword evidence="9" id="KW-1185">Reference proteome</keyword>
<feature type="transmembrane region" description="Helical" evidence="7">
    <location>
        <begin position="152"/>
        <end position="171"/>
    </location>
</feature>
<feature type="transmembrane region" description="Helical" evidence="7">
    <location>
        <begin position="451"/>
        <end position="471"/>
    </location>
</feature>
<comment type="similarity">
    <text evidence="2">Belongs to the polysaccharide synthase family.</text>
</comment>
<dbReference type="InterPro" id="IPR050833">
    <property type="entry name" value="Poly_Biosynth_Transport"/>
</dbReference>
<feature type="transmembrane region" description="Helical" evidence="7">
    <location>
        <begin position="85"/>
        <end position="104"/>
    </location>
</feature>
<evidence type="ECO:0000256" key="2">
    <source>
        <dbReference type="ARBA" id="ARBA00007430"/>
    </source>
</evidence>
<feature type="transmembrane region" description="Helical" evidence="7">
    <location>
        <begin position="116"/>
        <end position="140"/>
    </location>
</feature>
<name>A0A2S6NDG8_RHOGL</name>
<feature type="transmembrane region" description="Helical" evidence="7">
    <location>
        <begin position="382"/>
        <end position="406"/>
    </location>
</feature>
<keyword evidence="5 7" id="KW-1133">Transmembrane helix</keyword>
<reference evidence="8 9" key="1">
    <citation type="journal article" date="2018" name="Arch. Microbiol.">
        <title>New insights into the metabolic potential of the phototrophic purple bacterium Rhodopila globiformis DSM 161(T) from its draft genome sequence and evidence for a vanadium-dependent nitrogenase.</title>
        <authorList>
            <person name="Imhoff J.F."/>
            <person name="Rahn T."/>
            <person name="Kunzel S."/>
            <person name="Neulinger S.C."/>
        </authorList>
    </citation>
    <scope>NUCLEOTIDE SEQUENCE [LARGE SCALE GENOMIC DNA]</scope>
    <source>
        <strain evidence="8 9">DSM 161</strain>
    </source>
</reference>
<comment type="subcellular location">
    <subcellularLocation>
        <location evidence="1">Cell membrane</location>
        <topology evidence="1">Multi-pass membrane protein</topology>
    </subcellularLocation>
</comment>
<feature type="transmembrane region" description="Helical" evidence="7">
    <location>
        <begin position="21"/>
        <end position="40"/>
    </location>
</feature>
<keyword evidence="6 7" id="KW-0472">Membrane</keyword>
<feature type="transmembrane region" description="Helical" evidence="7">
    <location>
        <begin position="356"/>
        <end position="376"/>
    </location>
</feature>
<feature type="transmembrane region" description="Helical" evidence="7">
    <location>
        <begin position="418"/>
        <end position="439"/>
    </location>
</feature>
<evidence type="ECO:0000313" key="8">
    <source>
        <dbReference type="EMBL" id="PPQ32643.1"/>
    </source>
</evidence>
<dbReference type="Proteomes" id="UP000239724">
    <property type="component" value="Unassembled WGS sequence"/>
</dbReference>
<feature type="transmembrane region" description="Helical" evidence="7">
    <location>
        <begin position="177"/>
        <end position="196"/>
    </location>
</feature>
<evidence type="ECO:0000256" key="6">
    <source>
        <dbReference type="ARBA" id="ARBA00023136"/>
    </source>
</evidence>
<feature type="transmembrane region" description="Helical" evidence="7">
    <location>
        <begin position="321"/>
        <end position="340"/>
    </location>
</feature>
<dbReference type="Pfam" id="PF13440">
    <property type="entry name" value="Polysacc_synt_3"/>
    <property type="match status" value="1"/>
</dbReference>
<dbReference type="CDD" id="cd13127">
    <property type="entry name" value="MATE_tuaB_like"/>
    <property type="match status" value="1"/>
</dbReference>
<gene>
    <name evidence="8" type="ORF">CCS01_15510</name>
</gene>
<organism evidence="8 9">
    <name type="scientific">Rhodopila globiformis</name>
    <name type="common">Rhodopseudomonas globiformis</name>
    <dbReference type="NCBI Taxonomy" id="1071"/>
    <lineage>
        <taxon>Bacteria</taxon>
        <taxon>Pseudomonadati</taxon>
        <taxon>Pseudomonadota</taxon>
        <taxon>Alphaproteobacteria</taxon>
        <taxon>Acetobacterales</taxon>
        <taxon>Acetobacteraceae</taxon>
        <taxon>Rhodopila</taxon>
    </lineage>
</organism>
<evidence type="ECO:0000313" key="9">
    <source>
        <dbReference type="Proteomes" id="UP000239724"/>
    </source>
</evidence>
<keyword evidence="4 7" id="KW-0812">Transmembrane</keyword>
<dbReference type="RefSeq" id="WP_104519745.1">
    <property type="nucleotide sequence ID" value="NZ_NHRY01000164.1"/>
</dbReference>
<feature type="transmembrane region" description="Helical" evidence="7">
    <location>
        <begin position="286"/>
        <end position="309"/>
    </location>
</feature>
<evidence type="ECO:0000256" key="7">
    <source>
        <dbReference type="SAM" id="Phobius"/>
    </source>
</evidence>
<accession>A0A2S6NDG8</accession>
<dbReference type="PANTHER" id="PTHR30250">
    <property type="entry name" value="PST FAMILY PREDICTED COLANIC ACID TRANSPORTER"/>
    <property type="match status" value="1"/>
</dbReference>
<evidence type="ECO:0000256" key="4">
    <source>
        <dbReference type="ARBA" id="ARBA00022692"/>
    </source>
</evidence>
<dbReference type="EMBL" id="NHRY01000164">
    <property type="protein sequence ID" value="PPQ32643.1"/>
    <property type="molecule type" value="Genomic_DNA"/>
</dbReference>
<dbReference type="PANTHER" id="PTHR30250:SF10">
    <property type="entry name" value="LIPOPOLYSACCHARIDE BIOSYNTHESIS PROTEIN WZXC"/>
    <property type="match status" value="1"/>
</dbReference>
<protein>
    <submittedName>
        <fullName evidence="8">Uncharacterized protein</fullName>
    </submittedName>
</protein>
<evidence type="ECO:0000256" key="3">
    <source>
        <dbReference type="ARBA" id="ARBA00022475"/>
    </source>
</evidence>
<proteinExistence type="inferred from homology"/>
<evidence type="ECO:0000256" key="5">
    <source>
        <dbReference type="ARBA" id="ARBA00022989"/>
    </source>
</evidence>
<keyword evidence="3" id="KW-1003">Cell membrane</keyword>
<dbReference type="AlphaFoldDB" id="A0A2S6NDG8"/>
<comment type="caution">
    <text evidence="8">The sequence shown here is derived from an EMBL/GenBank/DDBJ whole genome shotgun (WGS) entry which is preliminary data.</text>
</comment>
<evidence type="ECO:0000256" key="1">
    <source>
        <dbReference type="ARBA" id="ARBA00004651"/>
    </source>
</evidence>
<dbReference type="GO" id="GO:0005886">
    <property type="term" value="C:plasma membrane"/>
    <property type="evidence" value="ECO:0007669"/>
    <property type="project" value="UniProtKB-SubCell"/>
</dbReference>
<sequence length="501" mass="54056">MSEQRLHVGRSLLSGGLWMAALRWTMRGIGLVNTLILARLLMPSDFGLVAMAATVVGLVEVLGWAGQWEALIRHPDPTREHYDSVWTLSLMIAASLTLILWGMAEPASWYFHEPRVAWLIRILALRTLIGGFSNVGVVTFRRNLRFDQEFTYQLLQRLFAALVTVGFAVWLRDWRALAAGILAGRILGVALSYVMHPYRPRPCVRRIPEVLGFSTRMLGISVSQYVNDRADELAVGSLGNPGAMGAYNIAADTATAPIAETVLPVTQALFPVFARIRDDPAAMRTAYLDVLSATCILSVAFGGGMALVADDFVHVVLGPQWLMTVPLMRVLAIAGGLYAIMQNGIPILTATGHERLAVRLTATRAVSMVLAVAAAALSDNAMTIACARVAVTLAFIPGIFLTLARVLPITLGDMMARIWRPMMAGLVMAVCVLTVHAAAPDEPALRLGIDMVIGATAYVTATFGLWGLIGFPSGLEAAAVNWLRARVALGGVRISQHNTPK</sequence>
<feature type="transmembrane region" description="Helical" evidence="7">
    <location>
        <begin position="46"/>
        <end position="65"/>
    </location>
</feature>